<feature type="region of interest" description="Disordered" evidence="2">
    <location>
        <begin position="292"/>
        <end position="311"/>
    </location>
</feature>
<dbReference type="Gene3D" id="1.10.287.1490">
    <property type="match status" value="1"/>
</dbReference>
<keyword evidence="1" id="KW-0175">Coiled coil</keyword>
<dbReference type="HOGENOM" id="CLU_895844_0_0_1"/>
<reference evidence="3" key="3">
    <citation type="submission" date="2025-09" db="UniProtKB">
        <authorList>
            <consortium name="Ensembl"/>
        </authorList>
    </citation>
    <scope>IDENTIFICATION</scope>
</reference>
<reference evidence="4" key="1">
    <citation type="submission" date="2003-08" db="EMBL/GenBank/DDBJ databases">
        <authorList>
            <person name="Birren B."/>
            <person name="Nusbaum C."/>
            <person name="Abebe A."/>
            <person name="Abouelleil A."/>
            <person name="Adekoya E."/>
            <person name="Ait-zahra M."/>
            <person name="Allen N."/>
            <person name="Allen T."/>
            <person name="An P."/>
            <person name="Anderson M."/>
            <person name="Anderson S."/>
            <person name="Arachchi H."/>
            <person name="Armbruster J."/>
            <person name="Bachantsang P."/>
            <person name="Baldwin J."/>
            <person name="Barry A."/>
            <person name="Bayul T."/>
            <person name="Blitshsteyn B."/>
            <person name="Bloom T."/>
            <person name="Blye J."/>
            <person name="Boguslavskiy L."/>
            <person name="Borowsky M."/>
            <person name="Boukhgalter B."/>
            <person name="Brunache A."/>
            <person name="Butler J."/>
            <person name="Calixte N."/>
            <person name="Calvo S."/>
            <person name="Camarata J."/>
            <person name="Campo K."/>
            <person name="Chang J."/>
            <person name="Cheshatsang Y."/>
            <person name="Citroen M."/>
            <person name="Collymore A."/>
            <person name="Considine T."/>
            <person name="Cook A."/>
            <person name="Cooke P."/>
            <person name="Corum B."/>
            <person name="Cuomo C."/>
            <person name="David R."/>
            <person name="Dawoe T."/>
            <person name="Degray S."/>
            <person name="Dodge S."/>
            <person name="Dooley K."/>
            <person name="Dorje P."/>
            <person name="Dorjee K."/>
            <person name="Dorris L."/>
            <person name="Duffey N."/>
            <person name="Dupes A."/>
            <person name="Elkins T."/>
            <person name="Engels R."/>
            <person name="Erickson J."/>
            <person name="Farina A."/>
            <person name="Faro S."/>
            <person name="Ferreira P."/>
            <person name="Fischer H."/>
            <person name="Fitzgerald M."/>
            <person name="Foley K."/>
            <person name="Gage D."/>
            <person name="Galagan J."/>
            <person name="Gearin G."/>
            <person name="Gnerre S."/>
            <person name="Gnirke A."/>
            <person name="Goyette A."/>
            <person name="Graham J."/>
            <person name="Grandbois E."/>
            <person name="Gyaltsen K."/>
            <person name="Hafez N."/>
            <person name="Hagopian D."/>
            <person name="Hagos B."/>
            <person name="Hall J."/>
            <person name="Hatcher B."/>
            <person name="Heller A."/>
            <person name="Higgins H."/>
            <person name="Honan T."/>
            <person name="Horn A."/>
            <person name="Houde N."/>
            <person name="Hughes L."/>
            <person name="Hulme W."/>
            <person name="Husby E."/>
            <person name="Iliev I."/>
            <person name="Jaffe D."/>
            <person name="Jones C."/>
            <person name="Kamal M."/>
            <person name="Kamat A."/>
            <person name="Kamvysselis M."/>
            <person name="Karlsson E."/>
            <person name="Kells C."/>
            <person name="Kieu A."/>
            <person name="Kisner P."/>
            <person name="Kodira C."/>
            <person name="Kulbokas E."/>
            <person name="Labutti K."/>
            <person name="Lama D."/>
            <person name="Landers T."/>
            <person name="Leger J."/>
            <person name="Levine S."/>
            <person name="Lewis D."/>
            <person name="Lewis T."/>
            <person name="Lindblad-toh K."/>
            <person name="Liu X."/>
            <person name="Lokyitsang T."/>
            <person name="Lokyitsang Y."/>
            <person name="Lucien O."/>
            <person name="Lui A."/>
            <person name="Ma L.J."/>
            <person name="Mabbitt R."/>
            <person name="Macdonald J."/>
            <person name="Maclean C."/>
            <person name="Major J."/>
            <person name="Manning J."/>
            <person name="Marabella R."/>
            <person name="Maru K."/>
            <person name="Matthews C."/>
            <person name="Mauceli E."/>
            <person name="Mccarthy M."/>
            <person name="Mcdonough S."/>
            <person name="Mcghee T."/>
            <person name="Meldrim J."/>
            <person name="Meneus L."/>
            <person name="Mesirov J."/>
            <person name="Mihalev A."/>
            <person name="Mihova T."/>
            <person name="Mikkelsen T."/>
            <person name="Mlenga V."/>
            <person name="Moru K."/>
            <person name="Mozes J."/>
            <person name="Mulrain L."/>
            <person name="Munson G."/>
            <person name="Naylor J."/>
            <person name="Newes C."/>
            <person name="Nguyen C."/>
            <person name="Nguyen N."/>
            <person name="Nguyen T."/>
            <person name="Nicol R."/>
            <person name="Nielsen C."/>
            <person name="Nizzari M."/>
            <person name="Norbu C."/>
            <person name="Norbu N."/>
            <person name="O'donnell P."/>
            <person name="Okoawo O."/>
            <person name="O'leary S."/>
            <person name="Omotosho B."/>
            <person name="O'neill K."/>
            <person name="Osman S."/>
            <person name="Parker S."/>
            <person name="Perrin D."/>
            <person name="Phunkhang P."/>
            <person name="Piqani B."/>
            <person name="Purcell S."/>
            <person name="Rachupka T."/>
            <person name="Ramasamy U."/>
            <person name="Rameau R."/>
            <person name="Ray V."/>
            <person name="Raymond C."/>
            <person name="Retta R."/>
            <person name="Richardson S."/>
            <person name="Rise C."/>
            <person name="Rodriguez J."/>
            <person name="Rogers J."/>
            <person name="Rogov P."/>
            <person name="Rutman M."/>
            <person name="Schupbach R."/>
            <person name="Seaman C."/>
            <person name="Settipalli S."/>
            <person name="Sharpe T."/>
            <person name="Sheridan J."/>
            <person name="Sherpa N."/>
            <person name="Shi J."/>
            <person name="Smirnov S."/>
            <person name="Smith C."/>
            <person name="Sougnez C."/>
            <person name="Spencer B."/>
            <person name="Stalker J."/>
            <person name="Stange-thomann N."/>
            <person name="Stavropoulos S."/>
            <person name="Stetson K."/>
            <person name="Stone C."/>
            <person name="Stone S."/>
            <person name="Stubbs M."/>
            <person name="Talamas J."/>
            <person name="Tchuinga P."/>
            <person name="Tenzing P."/>
            <person name="Tesfaye S."/>
            <person name="Theodore J."/>
            <person name="Thoulutsang Y."/>
            <person name="Topham K."/>
            <person name="Towey S."/>
            <person name="Tsamla T."/>
            <person name="Tsomo N."/>
            <person name="Vallee D."/>
            <person name="Vassiliev H."/>
            <person name="Venkataraman V."/>
            <person name="Vinson J."/>
            <person name="Vo A."/>
            <person name="Wade C."/>
            <person name="Wang S."/>
            <person name="Wangchuk T."/>
            <person name="Wangdi T."/>
            <person name="Whittaker C."/>
            <person name="Wilkinson J."/>
            <person name="Wu Y."/>
            <person name="Wyman D."/>
            <person name="Yadav S."/>
            <person name="Yang S."/>
            <person name="Yang X."/>
            <person name="Yeager S."/>
            <person name="Yee E."/>
            <person name="Young G."/>
            <person name="Zainoun J."/>
            <person name="Zembeck L."/>
            <person name="Zimmer A."/>
            <person name="Zody M."/>
            <person name="Lander E."/>
        </authorList>
    </citation>
    <scope>NUCLEOTIDE SEQUENCE [LARGE SCALE GENOMIC DNA]</scope>
</reference>
<dbReference type="Ensembl" id="ENSCSAVT00000002499.1">
    <property type="protein sequence ID" value="ENSCSAVP00000002458.1"/>
    <property type="gene ID" value="ENSCSAVG00000001451.1"/>
</dbReference>
<proteinExistence type="predicted"/>
<accession>H2YAW0</accession>
<name>H2YAW0_CIOSA</name>
<dbReference type="InParanoid" id="H2YAW0"/>
<organism evidence="3 4">
    <name type="scientific">Ciona savignyi</name>
    <name type="common">Pacific transparent sea squirt</name>
    <dbReference type="NCBI Taxonomy" id="51511"/>
    <lineage>
        <taxon>Eukaryota</taxon>
        <taxon>Metazoa</taxon>
        <taxon>Chordata</taxon>
        <taxon>Tunicata</taxon>
        <taxon>Ascidiacea</taxon>
        <taxon>Phlebobranchia</taxon>
        <taxon>Cionidae</taxon>
        <taxon>Ciona</taxon>
    </lineage>
</organism>
<feature type="region of interest" description="Disordered" evidence="2">
    <location>
        <begin position="70"/>
        <end position="97"/>
    </location>
</feature>
<evidence type="ECO:0000256" key="1">
    <source>
        <dbReference type="SAM" id="Coils"/>
    </source>
</evidence>
<evidence type="ECO:0000256" key="2">
    <source>
        <dbReference type="SAM" id="MobiDB-lite"/>
    </source>
</evidence>
<dbReference type="OMA" id="NDCIDAT"/>
<protein>
    <submittedName>
        <fullName evidence="3">Uncharacterized protein</fullName>
    </submittedName>
</protein>
<evidence type="ECO:0000313" key="4">
    <source>
        <dbReference type="Proteomes" id="UP000007875"/>
    </source>
</evidence>
<dbReference type="AlphaFoldDB" id="H2YAW0"/>
<keyword evidence="4" id="KW-1185">Reference proteome</keyword>
<reference evidence="3" key="2">
    <citation type="submission" date="2025-08" db="UniProtKB">
        <authorList>
            <consortium name="Ensembl"/>
        </authorList>
    </citation>
    <scope>IDENTIFICATION</scope>
</reference>
<sequence>KLTSLADEIVAKTESHNTLQRNLQQIEEKHKNDISLLQFELENLQDDLGSLTDINTALEADVQKREADLLRSRATHQEEQDRWKRDLEERSQQNNELRRKLDVAIQDQENRGVSDAEILRLETQLKERSEEFNKLSATQDEIVQLYNSSRERCSAFKEEVNALHVRLGSADNKVSALQVELTNVQTVNDGLNDELSRMNEKNQSLNDCIDATTLSSTMLSEKIERLEVENANLHKEAAILAGHTNHRQKIHYLSKVKNDLVAVTNERNLLEAQCAKQVEDLRKYGHIFNTSTSQVRRSKSPIPDGINSSVP</sequence>
<evidence type="ECO:0000313" key="3">
    <source>
        <dbReference type="Ensembl" id="ENSCSAVP00000002458.1"/>
    </source>
</evidence>
<dbReference type="Proteomes" id="UP000007875">
    <property type="component" value="Unassembled WGS sequence"/>
</dbReference>
<feature type="coiled-coil region" evidence="1">
    <location>
        <begin position="181"/>
        <end position="273"/>
    </location>
</feature>